<dbReference type="OrthoDB" id="9779102at2"/>
<keyword evidence="2" id="KW-0732">Signal</keyword>
<dbReference type="HOGENOM" id="CLU_045984_0_0_0"/>
<dbReference type="InterPro" id="IPR035328">
    <property type="entry name" value="DUF3048_C"/>
</dbReference>
<protein>
    <recommendedName>
        <fullName evidence="7">PT repeat-containing protein</fullName>
    </recommendedName>
</protein>
<sequence length="373" mass="41554">MMKTHNLIYTTLVLLLIAFITACGSGSSANENSPTPTTPESSTLQSPSPEPTPTQVASTPPTQMPSPQPTSTPEHKEKRTDKNLLSPRKRPIAIMVENHPDARPQSGLINADVIYEAPAEFGIPRFMAIFVNKESKIVGPIRSARTYYVSWASEYNPVYVHAGGSPQGIRLIDQLGLQHIDALRYYAPQAFWRSTDRDAPHNLYGSTTEIRKLIAKDKNLQGKKGTWGPIHWSNNPTIGSESGKEVSVTYAEGYQASFKYDPQTGLYNRYMVGKPHLDRETKRQIAASAVIVQTVDMWQIKGDAYGRREVDLTNASGPILVFQNGKVLKGKWEKEDVDTITKYETNDGKPIELKPGQVWIEIVPKEGSKIDYR</sequence>
<dbReference type="STRING" id="525904.Tter_0130"/>
<evidence type="ECO:0008006" key="7">
    <source>
        <dbReference type="Google" id="ProtNLM"/>
    </source>
</evidence>
<evidence type="ECO:0000259" key="3">
    <source>
        <dbReference type="Pfam" id="PF11258"/>
    </source>
</evidence>
<dbReference type="AlphaFoldDB" id="D1CDP6"/>
<dbReference type="InterPro" id="IPR021416">
    <property type="entry name" value="DUF3048_N"/>
</dbReference>
<dbReference type="RefSeq" id="WP_012874087.1">
    <property type="nucleotide sequence ID" value="NC_013525.1"/>
</dbReference>
<evidence type="ECO:0000313" key="5">
    <source>
        <dbReference type="EMBL" id="ACZ41052.1"/>
    </source>
</evidence>
<feature type="domain" description="DUF3048" evidence="3">
    <location>
        <begin position="87"/>
        <end position="217"/>
    </location>
</feature>
<dbReference type="SUPFAM" id="SSF159774">
    <property type="entry name" value="YerB-like"/>
    <property type="match status" value="1"/>
</dbReference>
<dbReference type="Proteomes" id="UP000000323">
    <property type="component" value="Chromosome 1"/>
</dbReference>
<name>D1CDP6_THET1</name>
<evidence type="ECO:0000259" key="4">
    <source>
        <dbReference type="Pfam" id="PF17479"/>
    </source>
</evidence>
<organism evidence="5 6">
    <name type="scientific">Thermobaculum terrenum (strain ATCC BAA-798 / CCMEE 7001 / YNP1)</name>
    <dbReference type="NCBI Taxonomy" id="525904"/>
    <lineage>
        <taxon>Bacteria</taxon>
        <taxon>Bacillati</taxon>
        <taxon>Chloroflexota</taxon>
        <taxon>Chloroflexia</taxon>
        <taxon>Candidatus Thermobaculales</taxon>
        <taxon>Candidatus Thermobaculaceae</taxon>
        <taxon>Thermobaculum</taxon>
    </lineage>
</organism>
<dbReference type="KEGG" id="ttr:Tter_0130"/>
<dbReference type="Gene3D" id="3.50.90.10">
    <property type="entry name" value="YerB-like"/>
    <property type="match status" value="1"/>
</dbReference>
<dbReference type="eggNOG" id="COG1470">
    <property type="taxonomic scope" value="Bacteria"/>
</dbReference>
<feature type="region of interest" description="Disordered" evidence="1">
    <location>
        <begin position="26"/>
        <end position="89"/>
    </location>
</feature>
<feature type="signal peptide" evidence="2">
    <location>
        <begin position="1"/>
        <end position="29"/>
    </location>
</feature>
<evidence type="ECO:0000256" key="1">
    <source>
        <dbReference type="SAM" id="MobiDB-lite"/>
    </source>
</evidence>
<proteinExistence type="predicted"/>
<gene>
    <name evidence="5" type="ordered locus">Tter_0130</name>
</gene>
<feature type="compositionally biased region" description="Low complexity" evidence="1">
    <location>
        <begin position="27"/>
        <end position="47"/>
    </location>
</feature>
<evidence type="ECO:0000256" key="2">
    <source>
        <dbReference type="SAM" id="SignalP"/>
    </source>
</evidence>
<keyword evidence="6" id="KW-1185">Reference proteome</keyword>
<evidence type="ECO:0000313" key="6">
    <source>
        <dbReference type="Proteomes" id="UP000000323"/>
    </source>
</evidence>
<accession>D1CDP6</accession>
<reference evidence="6" key="1">
    <citation type="journal article" date="2010" name="Stand. Genomic Sci.">
        <title>Complete genome sequence of 'Thermobaculum terrenum' type strain (YNP1).</title>
        <authorList>
            <person name="Kiss H."/>
            <person name="Cleland D."/>
            <person name="Lapidus A."/>
            <person name="Lucas S."/>
            <person name="Glavina Del Rio T."/>
            <person name="Nolan M."/>
            <person name="Tice H."/>
            <person name="Han C."/>
            <person name="Goodwin L."/>
            <person name="Pitluck S."/>
            <person name="Liolios K."/>
            <person name="Ivanova N."/>
            <person name="Mavromatis K."/>
            <person name="Ovchinnikova G."/>
            <person name="Pati A."/>
            <person name="Chen A."/>
            <person name="Palaniappan K."/>
            <person name="Land M."/>
            <person name="Hauser L."/>
            <person name="Chang Y."/>
            <person name="Jeffries C."/>
            <person name="Lu M."/>
            <person name="Brettin T."/>
            <person name="Detter J."/>
            <person name="Goker M."/>
            <person name="Tindall B."/>
            <person name="Beck B."/>
            <person name="McDermott T."/>
            <person name="Woyke T."/>
            <person name="Bristow J."/>
            <person name="Eisen J."/>
            <person name="Markowitz V."/>
            <person name="Hugenholtz P."/>
            <person name="Kyrpides N."/>
            <person name="Klenk H."/>
            <person name="Cheng J."/>
        </authorList>
    </citation>
    <scope>NUCLEOTIDE SEQUENCE [LARGE SCALE GENOMIC DNA]</scope>
    <source>
        <strain evidence="6">ATCC BAA-798 / YNP1</strain>
    </source>
</reference>
<dbReference type="PROSITE" id="PS51257">
    <property type="entry name" value="PROKAR_LIPOPROTEIN"/>
    <property type="match status" value="1"/>
</dbReference>
<feature type="chain" id="PRO_5003021976" description="PT repeat-containing protein" evidence="2">
    <location>
        <begin position="30"/>
        <end position="373"/>
    </location>
</feature>
<dbReference type="Pfam" id="PF17479">
    <property type="entry name" value="DUF3048_C"/>
    <property type="match status" value="1"/>
</dbReference>
<dbReference type="EMBL" id="CP001825">
    <property type="protein sequence ID" value="ACZ41052.1"/>
    <property type="molecule type" value="Genomic_DNA"/>
</dbReference>
<dbReference type="InterPro" id="IPR023158">
    <property type="entry name" value="YerB-like_sf"/>
</dbReference>
<feature type="compositionally biased region" description="Basic and acidic residues" evidence="1">
    <location>
        <begin position="73"/>
        <end position="82"/>
    </location>
</feature>
<dbReference type="Pfam" id="PF11258">
    <property type="entry name" value="DUF3048"/>
    <property type="match status" value="1"/>
</dbReference>
<feature type="domain" description="DUF3048" evidence="4">
    <location>
        <begin position="246"/>
        <end position="360"/>
    </location>
</feature>